<feature type="region of interest" description="Disordered" evidence="1">
    <location>
        <begin position="289"/>
        <end position="350"/>
    </location>
</feature>
<feature type="compositionally biased region" description="Polar residues" evidence="1">
    <location>
        <begin position="321"/>
        <end position="332"/>
    </location>
</feature>
<keyword evidence="3" id="KW-1185">Reference proteome</keyword>
<gene>
    <name evidence="2" type="ORF">FPOA_13985</name>
</gene>
<organism evidence="2 3">
    <name type="scientific">Fusarium poae</name>
    <dbReference type="NCBI Taxonomy" id="36050"/>
    <lineage>
        <taxon>Eukaryota</taxon>
        <taxon>Fungi</taxon>
        <taxon>Dikarya</taxon>
        <taxon>Ascomycota</taxon>
        <taxon>Pezizomycotina</taxon>
        <taxon>Sordariomycetes</taxon>
        <taxon>Hypocreomycetidae</taxon>
        <taxon>Hypocreales</taxon>
        <taxon>Nectriaceae</taxon>
        <taxon>Fusarium</taxon>
    </lineage>
</organism>
<accession>A0A1B8A3S2</accession>
<dbReference type="AlphaFoldDB" id="A0A1B8A3S2"/>
<dbReference type="EMBL" id="LYXU01000175">
    <property type="protein sequence ID" value="OBS15111.1"/>
    <property type="molecule type" value="Genomic_DNA"/>
</dbReference>
<sequence>MSAATRVANKRFETCTSSLLSTASISFPPRQVVAQEDIHESLQDLVGLVNETWTESVSKLSQLKSPSEGSKITQPMWDLLHGGYLDFEIVENYLQLLRPTSRHVEILPARMLRGDQNSIHETDGIDHPAVIPLFYENHWAFAVAYSDCFHWYDSAPGNDRSVPLVGGARPVIEGWQSPRYSDPADAGVFMLMGIKLIMQRKPHLSQGVADELIRPFRAGAFVELLCRKVNPLPTDLLSINLEKVIETGDLTLAANQISQEAALAYGLEQRPLMEDGLFVTEREDQVISPPCTALNPTLEPIPLSRNPMQPPVTYSEPPTEPSSAQTQPPANTSRKRRSPPAVVDGGIGGYGCNPSDDRKVILGNLSHGMHFKRSAIVSSDDDPFVLWALLRYSKTSGNLHRRYHAILFHKMMEDDVRREKMASSTRSKACMKRDLWSWKFWKSISDIGVKYGLGPLVTLCAFRNDFSGYRLSEEAQKPLIRTLETRLQNKSDMLRSWLQEASELCKIILVGPTPVSLFNIDKYNSHTESEITDYQYEFYVRSEQHRGPSR</sequence>
<evidence type="ECO:0000313" key="3">
    <source>
        <dbReference type="Proteomes" id="UP000091967"/>
    </source>
</evidence>
<proteinExistence type="predicted"/>
<dbReference type="Proteomes" id="UP000091967">
    <property type="component" value="Unassembled WGS sequence"/>
</dbReference>
<evidence type="ECO:0000256" key="1">
    <source>
        <dbReference type="SAM" id="MobiDB-lite"/>
    </source>
</evidence>
<dbReference type="OMA" id="CCALTEA"/>
<protein>
    <submittedName>
        <fullName evidence="2">Uncharacterized protein</fullName>
    </submittedName>
</protein>
<dbReference type="STRING" id="36050.A0A1B8A3S2"/>
<comment type="caution">
    <text evidence="2">The sequence shown here is derived from an EMBL/GenBank/DDBJ whole genome shotgun (WGS) entry which is preliminary data.</text>
</comment>
<reference evidence="2 3" key="1">
    <citation type="submission" date="2016-06" db="EMBL/GenBank/DDBJ databases">
        <title>Living apart together: crosstalk between the core and supernumerary genomes in a fungal plant pathogen.</title>
        <authorList>
            <person name="Vanheule A."/>
            <person name="Audenaert K."/>
            <person name="Warris S."/>
            <person name="Van De Geest H."/>
            <person name="Schijlen E."/>
            <person name="Hofte M."/>
            <person name="De Saeger S."/>
            <person name="Haesaert G."/>
            <person name="Waalwijk C."/>
            <person name="Van Der Lee T."/>
        </authorList>
    </citation>
    <scope>NUCLEOTIDE SEQUENCE [LARGE SCALE GENOMIC DNA]</scope>
    <source>
        <strain evidence="2 3">2516</strain>
    </source>
</reference>
<evidence type="ECO:0000313" key="2">
    <source>
        <dbReference type="EMBL" id="OBS15111.1"/>
    </source>
</evidence>
<name>A0A1B8A3S2_FUSPO</name>